<evidence type="ECO:0000256" key="1">
    <source>
        <dbReference type="ARBA" id="ARBA00022514"/>
    </source>
</evidence>
<accession>A0A672GS34</accession>
<dbReference type="GO" id="GO:0005615">
    <property type="term" value="C:extracellular space"/>
    <property type="evidence" value="ECO:0007669"/>
    <property type="project" value="UniProtKB-KW"/>
</dbReference>
<dbReference type="GO" id="GO:0006955">
    <property type="term" value="P:immune response"/>
    <property type="evidence" value="ECO:0007669"/>
    <property type="project" value="InterPro"/>
</dbReference>
<feature type="chain" id="PRO_5025684702" description="Chemokine interleukin-8-like domain-containing protein" evidence="2">
    <location>
        <begin position="28"/>
        <end position="92"/>
    </location>
</feature>
<evidence type="ECO:0000256" key="2">
    <source>
        <dbReference type="SAM" id="SignalP"/>
    </source>
</evidence>
<dbReference type="SMART" id="SM00199">
    <property type="entry name" value="SCY"/>
    <property type="match status" value="1"/>
</dbReference>
<dbReference type="PANTHER" id="PTHR12015:SF108">
    <property type="entry name" value="C-C MOTIF CHEMOKINE 20"/>
    <property type="match status" value="1"/>
</dbReference>
<dbReference type="SUPFAM" id="SSF54117">
    <property type="entry name" value="Interleukin 8-like chemokines"/>
    <property type="match status" value="1"/>
</dbReference>
<dbReference type="GO" id="GO:0008009">
    <property type="term" value="F:chemokine activity"/>
    <property type="evidence" value="ECO:0007669"/>
    <property type="project" value="InterPro"/>
</dbReference>
<dbReference type="Gene3D" id="2.40.50.40">
    <property type="match status" value="1"/>
</dbReference>
<dbReference type="Pfam" id="PF00048">
    <property type="entry name" value="IL8"/>
    <property type="match status" value="1"/>
</dbReference>
<evidence type="ECO:0000313" key="4">
    <source>
        <dbReference type="Ensembl" id="ENSSFAP00005019810.1"/>
    </source>
</evidence>
<keyword evidence="5" id="KW-1185">Reference proteome</keyword>
<dbReference type="FunCoup" id="A0A672GS34">
    <property type="interactions" value="54"/>
</dbReference>
<dbReference type="InParanoid" id="A0A672GS34"/>
<feature type="domain" description="Chemokine interleukin-8-like" evidence="3">
    <location>
        <begin position="27"/>
        <end position="91"/>
    </location>
</feature>
<gene>
    <name evidence="4" type="primary">ccl20b</name>
</gene>
<feature type="signal peptide" evidence="2">
    <location>
        <begin position="1"/>
        <end position="27"/>
    </location>
</feature>
<dbReference type="PANTHER" id="PTHR12015">
    <property type="entry name" value="SMALL INDUCIBLE CYTOKINE A"/>
    <property type="match status" value="1"/>
</dbReference>
<name>A0A672GS34_SALFA</name>
<dbReference type="InterPro" id="IPR036048">
    <property type="entry name" value="Interleukin_8-like_sf"/>
</dbReference>
<organism evidence="4 5">
    <name type="scientific">Salarias fasciatus</name>
    <name type="common">Jewelled blenny</name>
    <name type="synonym">Blennius fasciatus</name>
    <dbReference type="NCBI Taxonomy" id="181472"/>
    <lineage>
        <taxon>Eukaryota</taxon>
        <taxon>Metazoa</taxon>
        <taxon>Chordata</taxon>
        <taxon>Craniata</taxon>
        <taxon>Vertebrata</taxon>
        <taxon>Euteleostomi</taxon>
        <taxon>Actinopterygii</taxon>
        <taxon>Neopterygii</taxon>
        <taxon>Teleostei</taxon>
        <taxon>Neoteleostei</taxon>
        <taxon>Acanthomorphata</taxon>
        <taxon>Ovalentaria</taxon>
        <taxon>Blenniimorphae</taxon>
        <taxon>Blenniiformes</taxon>
        <taxon>Blennioidei</taxon>
        <taxon>Blenniidae</taxon>
        <taxon>Salariinae</taxon>
        <taxon>Salarias</taxon>
    </lineage>
</organism>
<keyword evidence="2" id="KW-0732">Signal</keyword>
<dbReference type="Ensembl" id="ENSSFAT00005020596.1">
    <property type="protein sequence ID" value="ENSSFAP00005019810.1"/>
    <property type="gene ID" value="ENSSFAG00005010351.1"/>
</dbReference>
<sequence length="92" mass="10296">SMTNRQVCLVALCSLLILCTFIGSTQSARCCLNYIHKDKPISCKRVKDYSVQTINNSCDIDAIIFHMQGGKSRFLCADPASNFTLRVMQCIE</sequence>
<reference evidence="4" key="3">
    <citation type="submission" date="2025-09" db="UniProtKB">
        <authorList>
            <consortium name="Ensembl"/>
        </authorList>
    </citation>
    <scope>IDENTIFICATION</scope>
</reference>
<reference evidence="4" key="2">
    <citation type="submission" date="2025-08" db="UniProtKB">
        <authorList>
            <consortium name="Ensembl"/>
        </authorList>
    </citation>
    <scope>IDENTIFICATION</scope>
</reference>
<dbReference type="Proteomes" id="UP000472267">
    <property type="component" value="Chromosome 9"/>
</dbReference>
<keyword evidence="1" id="KW-0202">Cytokine</keyword>
<reference evidence="4" key="1">
    <citation type="submission" date="2019-06" db="EMBL/GenBank/DDBJ databases">
        <authorList>
            <consortium name="Wellcome Sanger Institute Data Sharing"/>
        </authorList>
    </citation>
    <scope>NUCLEOTIDE SEQUENCE [LARGE SCALE GENOMIC DNA]</scope>
</reference>
<dbReference type="AlphaFoldDB" id="A0A672GS34"/>
<dbReference type="OMA" id="QNINNAC"/>
<dbReference type="InterPro" id="IPR039809">
    <property type="entry name" value="Chemokine_b/g/d"/>
</dbReference>
<dbReference type="InterPro" id="IPR001811">
    <property type="entry name" value="Chemokine_IL8-like_dom"/>
</dbReference>
<evidence type="ECO:0000313" key="5">
    <source>
        <dbReference type="Proteomes" id="UP000472267"/>
    </source>
</evidence>
<protein>
    <recommendedName>
        <fullName evidence="3">Chemokine interleukin-8-like domain-containing protein</fullName>
    </recommendedName>
</protein>
<evidence type="ECO:0000259" key="3">
    <source>
        <dbReference type="SMART" id="SM00199"/>
    </source>
</evidence>
<proteinExistence type="predicted"/>